<dbReference type="EMBL" id="CM056813">
    <property type="protein sequence ID" value="KAJ8640038.1"/>
    <property type="molecule type" value="Genomic_DNA"/>
</dbReference>
<gene>
    <name evidence="1" type="ORF">MRB53_016732</name>
</gene>
<sequence>MHLKCFSFLPRGGDPCSHLSDDALQFCSSLSGDLKKLGQSLVKGSISLQWSTEAMNLLKKMQVEFLKLVNKSGLPFSLGGENGLEEYMEATIMQLDFCNLLKKAISKVERYQMAVSFALQKLQSDRSISTYKLEIDSLGTERKTLLNVQNSGDIMLDKHVPECRKCKKGINSVLLMIKSTMTILSLLLVSAIVSPVSIDMGRDIANGFHHLGPFATPLMMLNCQFRERNMEPEGRLNVGLVEMEMVEKAVADIKSQIVEGVEEDKEKLSRSVNMLKRRSEDLKVGLDMFDSAVNEVFEVSDTGLFNVGNLLVGDNANHNDQGLNFDIRG</sequence>
<proteinExistence type="predicted"/>
<comment type="caution">
    <text evidence="1">The sequence shown here is derived from an EMBL/GenBank/DDBJ whole genome shotgun (WGS) entry which is preliminary data.</text>
</comment>
<protein>
    <submittedName>
        <fullName evidence="1">Uncharacterized protein</fullName>
    </submittedName>
</protein>
<keyword evidence="2" id="KW-1185">Reference proteome</keyword>
<evidence type="ECO:0000313" key="2">
    <source>
        <dbReference type="Proteomes" id="UP001234297"/>
    </source>
</evidence>
<evidence type="ECO:0000313" key="1">
    <source>
        <dbReference type="EMBL" id="KAJ8640038.1"/>
    </source>
</evidence>
<dbReference type="Proteomes" id="UP001234297">
    <property type="component" value="Chromosome 5"/>
</dbReference>
<name>A0ACC2M3Q1_PERAE</name>
<reference evidence="1 2" key="1">
    <citation type="journal article" date="2022" name="Hortic Res">
        <title>A haplotype resolved chromosomal level avocado genome allows analysis of novel avocado genes.</title>
        <authorList>
            <person name="Nath O."/>
            <person name="Fletcher S.J."/>
            <person name="Hayward A."/>
            <person name="Shaw L.M."/>
            <person name="Masouleh A.K."/>
            <person name="Furtado A."/>
            <person name="Henry R.J."/>
            <person name="Mitter N."/>
        </authorList>
    </citation>
    <scope>NUCLEOTIDE SEQUENCE [LARGE SCALE GENOMIC DNA]</scope>
    <source>
        <strain evidence="2">cv. Hass</strain>
    </source>
</reference>
<organism evidence="1 2">
    <name type="scientific">Persea americana</name>
    <name type="common">Avocado</name>
    <dbReference type="NCBI Taxonomy" id="3435"/>
    <lineage>
        <taxon>Eukaryota</taxon>
        <taxon>Viridiplantae</taxon>
        <taxon>Streptophyta</taxon>
        <taxon>Embryophyta</taxon>
        <taxon>Tracheophyta</taxon>
        <taxon>Spermatophyta</taxon>
        <taxon>Magnoliopsida</taxon>
        <taxon>Magnoliidae</taxon>
        <taxon>Laurales</taxon>
        <taxon>Lauraceae</taxon>
        <taxon>Persea</taxon>
    </lineage>
</organism>
<accession>A0ACC2M3Q1</accession>